<dbReference type="CDD" id="cd05233">
    <property type="entry name" value="SDR_c"/>
    <property type="match status" value="1"/>
</dbReference>
<proteinExistence type="inferred from homology"/>
<dbReference type="SUPFAM" id="SSF51735">
    <property type="entry name" value="NAD(P)-binding Rossmann-fold domains"/>
    <property type="match status" value="1"/>
</dbReference>
<evidence type="ECO:0000313" key="4">
    <source>
        <dbReference type="Proteomes" id="UP000238083"/>
    </source>
</evidence>
<name>A0A2T0QXH3_9ACTN</name>
<keyword evidence="2" id="KW-0560">Oxidoreductase</keyword>
<dbReference type="PROSITE" id="PS00061">
    <property type="entry name" value="ADH_SHORT"/>
    <property type="match status" value="1"/>
</dbReference>
<dbReference type="OrthoDB" id="7064009at2"/>
<dbReference type="Gene3D" id="3.40.50.720">
    <property type="entry name" value="NAD(P)-binding Rossmann-like Domain"/>
    <property type="match status" value="1"/>
</dbReference>
<dbReference type="EMBL" id="PVZF01000016">
    <property type="protein sequence ID" value="PRY10517.1"/>
    <property type="molecule type" value="Genomic_DNA"/>
</dbReference>
<dbReference type="Proteomes" id="UP000238083">
    <property type="component" value="Unassembled WGS sequence"/>
</dbReference>
<evidence type="ECO:0000256" key="2">
    <source>
        <dbReference type="ARBA" id="ARBA00023002"/>
    </source>
</evidence>
<reference evidence="3 4" key="1">
    <citation type="submission" date="2018-03" db="EMBL/GenBank/DDBJ databases">
        <title>Genomic Encyclopedia of Archaeal and Bacterial Type Strains, Phase II (KMG-II): from individual species to whole genera.</title>
        <authorList>
            <person name="Goeker M."/>
        </authorList>
    </citation>
    <scope>NUCLEOTIDE SEQUENCE [LARGE SCALE GENOMIC DNA]</scope>
    <source>
        <strain evidence="3 4">DSM 19711</strain>
    </source>
</reference>
<evidence type="ECO:0000313" key="3">
    <source>
        <dbReference type="EMBL" id="PRY10517.1"/>
    </source>
</evidence>
<dbReference type="InterPro" id="IPR020904">
    <property type="entry name" value="Sc_DH/Rdtase_CS"/>
</dbReference>
<organism evidence="3 4">
    <name type="scientific">Kineococcus rhizosphaerae</name>
    <dbReference type="NCBI Taxonomy" id="559628"/>
    <lineage>
        <taxon>Bacteria</taxon>
        <taxon>Bacillati</taxon>
        <taxon>Actinomycetota</taxon>
        <taxon>Actinomycetes</taxon>
        <taxon>Kineosporiales</taxon>
        <taxon>Kineosporiaceae</taxon>
        <taxon>Kineococcus</taxon>
    </lineage>
</organism>
<evidence type="ECO:0000256" key="1">
    <source>
        <dbReference type="ARBA" id="ARBA00006484"/>
    </source>
</evidence>
<comment type="caution">
    <text evidence="3">The sequence shown here is derived from an EMBL/GenBank/DDBJ whole genome shotgun (WGS) entry which is preliminary data.</text>
</comment>
<dbReference type="PRINTS" id="PR00081">
    <property type="entry name" value="GDHRDH"/>
</dbReference>
<dbReference type="AlphaFoldDB" id="A0A2T0QXH3"/>
<dbReference type="InterPro" id="IPR002347">
    <property type="entry name" value="SDR_fam"/>
</dbReference>
<sequence length="264" mass="26832">MTETLATTPSLQGRTAVVTGAGSGLGRATTLALHAAGANVLAVDVDAAAARRTAGEAGTGAARVEPFAADVTDADQVAAYVERVQEVFGAPTLFFNNAGVEGAHTTLAETSLESWYSVVDVNLHGVFLGLRAVLPVMAAAGGGAVVNTGSLLSLKGAPARADYVATKHAVLGLTRVAAAEGAAAGVRVNCICPGPVDTPLMSRSEHLVNPDDPEFERRRFLQGTPLGRYGTPDEIARLVLFLLSPGVDYLTGAAISVDGGITAV</sequence>
<dbReference type="PANTHER" id="PTHR24321">
    <property type="entry name" value="DEHYDROGENASES, SHORT CHAIN"/>
    <property type="match status" value="1"/>
</dbReference>
<dbReference type="RefSeq" id="WP_106215253.1">
    <property type="nucleotide sequence ID" value="NZ_PVZF01000016.1"/>
</dbReference>
<accession>A0A2T0QXH3</accession>
<dbReference type="FunFam" id="3.40.50.720:FF:000084">
    <property type="entry name" value="Short-chain dehydrogenase reductase"/>
    <property type="match status" value="1"/>
</dbReference>
<protein>
    <submittedName>
        <fullName evidence="3">NAD(P)-dependent dehydrogenase (Short-subunit alcohol dehydrogenase family)</fullName>
    </submittedName>
</protein>
<dbReference type="PRINTS" id="PR00080">
    <property type="entry name" value="SDRFAMILY"/>
</dbReference>
<gene>
    <name evidence="3" type="ORF">CLV37_11670</name>
</gene>
<dbReference type="InterPro" id="IPR036291">
    <property type="entry name" value="NAD(P)-bd_dom_sf"/>
</dbReference>
<comment type="similarity">
    <text evidence="1">Belongs to the short-chain dehydrogenases/reductases (SDR) family.</text>
</comment>
<dbReference type="PANTHER" id="PTHR24321:SF15">
    <property type="entry name" value="OXIDOREDUCTASE UCPA"/>
    <property type="match status" value="1"/>
</dbReference>
<dbReference type="GO" id="GO:0016491">
    <property type="term" value="F:oxidoreductase activity"/>
    <property type="evidence" value="ECO:0007669"/>
    <property type="project" value="UniProtKB-KW"/>
</dbReference>
<keyword evidence="4" id="KW-1185">Reference proteome</keyword>
<dbReference type="Pfam" id="PF13561">
    <property type="entry name" value="adh_short_C2"/>
    <property type="match status" value="1"/>
</dbReference>